<sequence>MEHKTIRKSLIKTSTKLNYLLKNMWMPRTYCQLSVCSPFQEEIDENSINEALEYHLNEIEKSE</sequence>
<evidence type="ECO:0000313" key="1">
    <source>
        <dbReference type="EMBL" id="CDW45272.1"/>
    </source>
</evidence>
<protein>
    <submittedName>
        <fullName evidence="1">Uncharacterized protein</fullName>
    </submittedName>
</protein>
<name>A0A0K2V555_LEPSM</name>
<proteinExistence type="predicted"/>
<dbReference type="AlphaFoldDB" id="A0A0K2V555"/>
<accession>A0A0K2V555</accession>
<reference evidence="1" key="1">
    <citation type="submission" date="2014-05" db="EMBL/GenBank/DDBJ databases">
        <authorList>
            <person name="Chronopoulou M."/>
        </authorList>
    </citation>
    <scope>NUCLEOTIDE SEQUENCE</scope>
    <source>
        <tissue evidence="1">Whole organism</tissue>
    </source>
</reference>
<organism evidence="1">
    <name type="scientific">Lepeophtheirus salmonis</name>
    <name type="common">Salmon louse</name>
    <name type="synonym">Caligus salmonis</name>
    <dbReference type="NCBI Taxonomy" id="72036"/>
    <lineage>
        <taxon>Eukaryota</taxon>
        <taxon>Metazoa</taxon>
        <taxon>Ecdysozoa</taxon>
        <taxon>Arthropoda</taxon>
        <taxon>Crustacea</taxon>
        <taxon>Multicrustacea</taxon>
        <taxon>Hexanauplia</taxon>
        <taxon>Copepoda</taxon>
        <taxon>Siphonostomatoida</taxon>
        <taxon>Caligidae</taxon>
        <taxon>Lepeophtheirus</taxon>
    </lineage>
</organism>
<dbReference type="EMBL" id="HACA01027911">
    <property type="protein sequence ID" value="CDW45272.1"/>
    <property type="molecule type" value="Transcribed_RNA"/>
</dbReference>